<reference evidence="2" key="1">
    <citation type="journal article" date="2023" name="Mol. Phylogenet. Evol.">
        <title>Genome-scale phylogeny and comparative genomics of the fungal order Sordariales.</title>
        <authorList>
            <person name="Hensen N."/>
            <person name="Bonometti L."/>
            <person name="Westerberg I."/>
            <person name="Brannstrom I.O."/>
            <person name="Guillou S."/>
            <person name="Cros-Aarteil S."/>
            <person name="Calhoun S."/>
            <person name="Haridas S."/>
            <person name="Kuo A."/>
            <person name="Mondo S."/>
            <person name="Pangilinan J."/>
            <person name="Riley R."/>
            <person name="LaButti K."/>
            <person name="Andreopoulos B."/>
            <person name="Lipzen A."/>
            <person name="Chen C."/>
            <person name="Yan M."/>
            <person name="Daum C."/>
            <person name="Ng V."/>
            <person name="Clum A."/>
            <person name="Steindorff A."/>
            <person name="Ohm R.A."/>
            <person name="Martin F."/>
            <person name="Silar P."/>
            <person name="Natvig D.O."/>
            <person name="Lalanne C."/>
            <person name="Gautier V."/>
            <person name="Ament-Velasquez S.L."/>
            <person name="Kruys A."/>
            <person name="Hutchinson M.I."/>
            <person name="Powell A.J."/>
            <person name="Barry K."/>
            <person name="Miller A.N."/>
            <person name="Grigoriev I.V."/>
            <person name="Debuchy R."/>
            <person name="Gladieux P."/>
            <person name="Hiltunen Thoren M."/>
            <person name="Johannesson H."/>
        </authorList>
    </citation>
    <scope>NUCLEOTIDE SEQUENCE</scope>
    <source>
        <strain evidence="2">CBS 168.71</strain>
    </source>
</reference>
<feature type="chain" id="PRO_5041947189" description="Secreted protein" evidence="1">
    <location>
        <begin position="20"/>
        <end position="165"/>
    </location>
</feature>
<dbReference type="AlphaFoldDB" id="A0AAE0HBL2"/>
<evidence type="ECO:0008006" key="4">
    <source>
        <dbReference type="Google" id="ProtNLM"/>
    </source>
</evidence>
<feature type="signal peptide" evidence="1">
    <location>
        <begin position="1"/>
        <end position="19"/>
    </location>
</feature>
<organism evidence="2 3">
    <name type="scientific">Chaetomium fimeti</name>
    <dbReference type="NCBI Taxonomy" id="1854472"/>
    <lineage>
        <taxon>Eukaryota</taxon>
        <taxon>Fungi</taxon>
        <taxon>Dikarya</taxon>
        <taxon>Ascomycota</taxon>
        <taxon>Pezizomycotina</taxon>
        <taxon>Sordariomycetes</taxon>
        <taxon>Sordariomycetidae</taxon>
        <taxon>Sordariales</taxon>
        <taxon>Chaetomiaceae</taxon>
        <taxon>Chaetomium</taxon>
    </lineage>
</organism>
<gene>
    <name evidence="2" type="ORF">B0H64DRAFT_209913</name>
</gene>
<dbReference type="GeneID" id="87836349"/>
<proteinExistence type="predicted"/>
<accession>A0AAE0HBL2</accession>
<dbReference type="RefSeq" id="XP_062656808.1">
    <property type="nucleotide sequence ID" value="XM_062799401.1"/>
</dbReference>
<evidence type="ECO:0000313" key="2">
    <source>
        <dbReference type="EMBL" id="KAK3293294.1"/>
    </source>
</evidence>
<protein>
    <recommendedName>
        <fullName evidence="4">Secreted protein</fullName>
    </recommendedName>
</protein>
<comment type="caution">
    <text evidence="2">The sequence shown here is derived from an EMBL/GenBank/DDBJ whole genome shotgun (WGS) entry which is preliminary data.</text>
</comment>
<keyword evidence="3" id="KW-1185">Reference proteome</keyword>
<dbReference type="Proteomes" id="UP001278766">
    <property type="component" value="Unassembled WGS sequence"/>
</dbReference>
<dbReference type="EMBL" id="JAUEPN010000006">
    <property type="protein sequence ID" value="KAK3293294.1"/>
    <property type="molecule type" value="Genomic_DNA"/>
</dbReference>
<name>A0AAE0HBL2_9PEZI</name>
<reference evidence="2" key="2">
    <citation type="submission" date="2023-06" db="EMBL/GenBank/DDBJ databases">
        <authorList>
            <consortium name="Lawrence Berkeley National Laboratory"/>
            <person name="Haridas S."/>
            <person name="Hensen N."/>
            <person name="Bonometti L."/>
            <person name="Westerberg I."/>
            <person name="Brannstrom I.O."/>
            <person name="Guillou S."/>
            <person name="Cros-Aarteil S."/>
            <person name="Calhoun S."/>
            <person name="Kuo A."/>
            <person name="Mondo S."/>
            <person name="Pangilinan J."/>
            <person name="Riley R."/>
            <person name="Labutti K."/>
            <person name="Andreopoulos B."/>
            <person name="Lipzen A."/>
            <person name="Chen C."/>
            <person name="Yanf M."/>
            <person name="Daum C."/>
            <person name="Ng V."/>
            <person name="Clum A."/>
            <person name="Steindorff A."/>
            <person name="Ohm R."/>
            <person name="Martin F."/>
            <person name="Silar P."/>
            <person name="Natvig D."/>
            <person name="Lalanne C."/>
            <person name="Gautier V."/>
            <person name="Ament-Velasquez S.L."/>
            <person name="Kruys A."/>
            <person name="Hutchinson M.I."/>
            <person name="Powell A.J."/>
            <person name="Barry K."/>
            <person name="Miller A.N."/>
            <person name="Grigoriev I.V."/>
            <person name="Debuchy R."/>
            <person name="Gladieux P."/>
            <person name="Thoren M.H."/>
            <person name="Johannesson H."/>
        </authorList>
    </citation>
    <scope>NUCLEOTIDE SEQUENCE</scope>
    <source>
        <strain evidence="2">CBS 168.71</strain>
    </source>
</reference>
<keyword evidence="1" id="KW-0732">Signal</keyword>
<sequence length="165" mass="18813">MSTHCIILALVSFLASGRAKWSRYQWAKKQAYTASNGQRRRRAAFYEPQLHIFLSLFISLSFRMDPSERNGRYLTTSHFLLPILCPYLIYRPTVLACRQARHPDGLISGWVVRGKFLPLGLGVKAIRNLRCLGLADRGGHGDGMAMLSCIRWAIWICTRFCVSHL</sequence>
<evidence type="ECO:0000313" key="3">
    <source>
        <dbReference type="Proteomes" id="UP001278766"/>
    </source>
</evidence>
<evidence type="ECO:0000256" key="1">
    <source>
        <dbReference type="SAM" id="SignalP"/>
    </source>
</evidence>